<gene>
    <name evidence="3" type="primary">J4UHQ6</name>
</gene>
<evidence type="ECO:0000256" key="1">
    <source>
        <dbReference type="SAM" id="MobiDB-lite"/>
    </source>
</evidence>
<accession>A0A5K1JTS2</accession>
<keyword evidence="3" id="KW-0808">Transferase</keyword>
<protein>
    <submittedName>
        <fullName evidence="3">Orsellinic acid synthase (OAS) (Oosporein biosynthesis protein 1) (Oosporein synthase))</fullName>
        <ecNumber evidence="3">2.3.1.-</ecNumber>
    </submittedName>
</protein>
<evidence type="ECO:0000313" key="3">
    <source>
        <dbReference type="EMBL" id="VWO94174.1"/>
    </source>
</evidence>
<reference evidence="3" key="1">
    <citation type="submission" date="2019-10" db="EMBL/GenBank/DDBJ databases">
        <authorList>
            <person name="Nor Muhammad N."/>
        </authorList>
    </citation>
    <scope>NUCLEOTIDE SEQUENCE</scope>
</reference>
<feature type="transmembrane region" description="Helical" evidence="2">
    <location>
        <begin position="58"/>
        <end position="78"/>
    </location>
</feature>
<keyword evidence="2" id="KW-0812">Transmembrane</keyword>
<name>A0A5K1JTS2_9APHY</name>
<organism evidence="3">
    <name type="scientific">Ganoderma boninense</name>
    <dbReference type="NCBI Taxonomy" id="34458"/>
    <lineage>
        <taxon>Eukaryota</taxon>
        <taxon>Fungi</taxon>
        <taxon>Dikarya</taxon>
        <taxon>Basidiomycota</taxon>
        <taxon>Agaricomycotina</taxon>
        <taxon>Agaricomycetes</taxon>
        <taxon>Polyporales</taxon>
        <taxon>Polyporaceae</taxon>
        <taxon>Ganoderma</taxon>
    </lineage>
</organism>
<keyword evidence="2" id="KW-0472">Membrane</keyword>
<dbReference type="EMBL" id="LR723817">
    <property type="protein sequence ID" value="VWO94174.1"/>
    <property type="molecule type" value="Genomic_DNA"/>
</dbReference>
<feature type="compositionally biased region" description="Basic and acidic residues" evidence="1">
    <location>
        <begin position="180"/>
        <end position="192"/>
    </location>
</feature>
<feature type="transmembrane region" description="Helical" evidence="2">
    <location>
        <begin position="108"/>
        <end position="124"/>
    </location>
</feature>
<proteinExistence type="predicted"/>
<evidence type="ECO:0000256" key="2">
    <source>
        <dbReference type="SAM" id="Phobius"/>
    </source>
</evidence>
<dbReference type="EC" id="2.3.1.-" evidence="3"/>
<sequence length="231" mass="25780">MTASTYKNLSIATRVAAIFVDGLVVVLTWMKTHRVYVLTRKLVFGTNYSTLLLRDGTLYFLCVAASHVYGCGSTVLILSPRNDRAVVILNVIAIAYVTRIGSNLLNDIIVTLTSILMSRFLLNLRDERAQYEMESATRASSMEVSSFALSTLKFQSNVSHSMAGSMIYDVDDDGDDDNPERDPEAQVDEKDGRFRRRDTLGSTRSSDSSEELLVAREHGAVLRALWDERKP</sequence>
<keyword evidence="2" id="KW-1133">Transmembrane helix</keyword>
<feature type="region of interest" description="Disordered" evidence="1">
    <location>
        <begin position="167"/>
        <end position="212"/>
    </location>
</feature>
<feature type="compositionally biased region" description="Acidic residues" evidence="1">
    <location>
        <begin position="169"/>
        <end position="179"/>
    </location>
</feature>
<feature type="transmembrane region" description="Helical" evidence="2">
    <location>
        <begin position="12"/>
        <end position="30"/>
    </location>
</feature>
<keyword evidence="3" id="KW-0012">Acyltransferase</keyword>
<dbReference type="AlphaFoldDB" id="A0A5K1JTS2"/>
<dbReference type="GO" id="GO:0016746">
    <property type="term" value="F:acyltransferase activity"/>
    <property type="evidence" value="ECO:0007669"/>
    <property type="project" value="UniProtKB-KW"/>
</dbReference>